<sequence length="970" mass="103813">PKISPFSFSTNVTVGERGTAICTATVGDQPLTFRWLKNGRGLTDEKKSVIVTDNADFSVLKLPSLSLESSGNYTCIVSNLFGSASHSATLRVHVSPKITPFSFASKLVSGQRATVICSTFEGDRPLTFAWLKDGSTLSKHNNVEWNEEKGYSTLNISPLSLQDSGNYTCVVSNSAGSDSLSSSLVVHVQTKIMPFTFPKTLLIGERLSIICTTMAGAKPLGFTWLKDGKPLRKGGDVNIASSPEFSTLSIENLELTDAGNYTCTVSSSAETVSYTDTLQVKAPPVWLTEPKDTYVTAGHQVTIPCKGEGFPPPSTAWTKLESQHHVRWQRTSSALCQVDERRTKTIELASASKPDQGSYTCEIANGIGEAIRRTITILVKCIFTKSYFHNACFHASTPVCRSLDGISAQHHLENGGICSVICTISVGDTPIQFAWLKDGSALSNSSPNVRIVDSAEFSTLHIAPLALNSAGNYTCSVSNKAGYTSYTAPLVVQEKPKLQPLHFPQSRIRVGESASALCALVAGSPVVRFKWFKENVAIDGTLLHVNVKNDKRVSVLTIESVTLSSAGNYTCIADNDYGSDANSAALVVEAPPEWKTEPRDLSVSAGQALLVECSATGYPVPKVIPFLLFSGPKNEQTLVASQDGSATLSVTETTKETEGRYFCEADNGVGAALKTALFIKVKQAPKIQPFSFNNKVPIGGRAVGTCAVVTAAAPLTFTWSKDGVQLRDKTGLSIQNNRLVSLLIIETADLSSHGNYTCRASNVIGTDAYTAELKVEAPPTWRHEPQDVSAIVGTNVTVECRATGSPMPQITWTKSKGADLKGTAKEELQVLANGTLLLSSSAPENTGQYSCQASNGIGSPLTKTISLTVKKAPKIQPFQLPSRVKAGDKVSATCNLASGTPPVTFEWLKDGSDVTGLSKDLSYDGNLISNLLSGLMNPGTSRQWKMSRSEFHVPQQAGRNRQSLGHSALL</sequence>
<dbReference type="Proteomes" id="UP000805193">
    <property type="component" value="Unassembled WGS sequence"/>
</dbReference>
<feature type="non-terminal residue" evidence="1">
    <location>
        <position position="1"/>
    </location>
</feature>
<accession>A0AC60QIH9</accession>
<dbReference type="EMBL" id="JABSTQ010008743">
    <property type="protein sequence ID" value="KAG0434113.1"/>
    <property type="molecule type" value="Genomic_DNA"/>
</dbReference>
<proteinExistence type="predicted"/>
<keyword evidence="2" id="KW-1185">Reference proteome</keyword>
<evidence type="ECO:0000313" key="2">
    <source>
        <dbReference type="Proteomes" id="UP000805193"/>
    </source>
</evidence>
<comment type="caution">
    <text evidence="1">The sequence shown here is derived from an EMBL/GenBank/DDBJ whole genome shotgun (WGS) entry which is preliminary data.</text>
</comment>
<evidence type="ECO:0000313" key="1">
    <source>
        <dbReference type="EMBL" id="KAG0434113.1"/>
    </source>
</evidence>
<feature type="non-terminal residue" evidence="1">
    <location>
        <position position="970"/>
    </location>
</feature>
<reference evidence="1 2" key="1">
    <citation type="journal article" date="2020" name="Cell">
        <title>Large-Scale Comparative Analyses of Tick Genomes Elucidate Their Genetic Diversity and Vector Capacities.</title>
        <authorList>
            <consortium name="Tick Genome and Microbiome Consortium (TIGMIC)"/>
            <person name="Jia N."/>
            <person name="Wang J."/>
            <person name="Shi W."/>
            <person name="Du L."/>
            <person name="Sun Y."/>
            <person name="Zhan W."/>
            <person name="Jiang J.F."/>
            <person name="Wang Q."/>
            <person name="Zhang B."/>
            <person name="Ji P."/>
            <person name="Bell-Sakyi L."/>
            <person name="Cui X.M."/>
            <person name="Yuan T.T."/>
            <person name="Jiang B.G."/>
            <person name="Yang W.F."/>
            <person name="Lam T.T."/>
            <person name="Chang Q.C."/>
            <person name="Ding S.J."/>
            <person name="Wang X.J."/>
            <person name="Zhu J.G."/>
            <person name="Ruan X.D."/>
            <person name="Zhao L."/>
            <person name="Wei J.T."/>
            <person name="Ye R.Z."/>
            <person name="Que T.C."/>
            <person name="Du C.H."/>
            <person name="Zhou Y.H."/>
            <person name="Cheng J.X."/>
            <person name="Dai P.F."/>
            <person name="Guo W.B."/>
            <person name="Han X.H."/>
            <person name="Huang E.J."/>
            <person name="Li L.F."/>
            <person name="Wei W."/>
            <person name="Gao Y.C."/>
            <person name="Liu J.Z."/>
            <person name="Shao H.Z."/>
            <person name="Wang X."/>
            <person name="Wang C.C."/>
            <person name="Yang T.C."/>
            <person name="Huo Q.B."/>
            <person name="Li W."/>
            <person name="Chen H.Y."/>
            <person name="Chen S.E."/>
            <person name="Zhou L.G."/>
            <person name="Ni X.B."/>
            <person name="Tian J.H."/>
            <person name="Sheng Y."/>
            <person name="Liu T."/>
            <person name="Pan Y.S."/>
            <person name="Xia L.Y."/>
            <person name="Li J."/>
            <person name="Zhao F."/>
            <person name="Cao W.C."/>
        </authorList>
    </citation>
    <scope>NUCLEOTIDE SEQUENCE [LARGE SCALE GENOMIC DNA]</scope>
    <source>
        <strain evidence="1">Iper-2018</strain>
    </source>
</reference>
<name>A0AC60QIH9_IXOPE</name>
<protein>
    <submittedName>
        <fullName evidence="1">Uncharacterized protein</fullName>
    </submittedName>
</protein>
<gene>
    <name evidence="1" type="ORF">HPB47_019347</name>
</gene>
<organism evidence="1 2">
    <name type="scientific">Ixodes persulcatus</name>
    <name type="common">Taiga tick</name>
    <dbReference type="NCBI Taxonomy" id="34615"/>
    <lineage>
        <taxon>Eukaryota</taxon>
        <taxon>Metazoa</taxon>
        <taxon>Ecdysozoa</taxon>
        <taxon>Arthropoda</taxon>
        <taxon>Chelicerata</taxon>
        <taxon>Arachnida</taxon>
        <taxon>Acari</taxon>
        <taxon>Parasitiformes</taxon>
        <taxon>Ixodida</taxon>
        <taxon>Ixodoidea</taxon>
        <taxon>Ixodidae</taxon>
        <taxon>Ixodinae</taxon>
        <taxon>Ixodes</taxon>
    </lineage>
</organism>